<sequence length="59" mass="6661">MWLLVPPDFADLMLQRALELAPESELDVAYRDMSTDSVREQDATAWADTLIGDVNDPPR</sequence>
<accession>A0A1H3CCT5</accession>
<organism evidence="1 2">
    <name type="scientific">Thiocapsa roseopersicina</name>
    <dbReference type="NCBI Taxonomy" id="1058"/>
    <lineage>
        <taxon>Bacteria</taxon>
        <taxon>Pseudomonadati</taxon>
        <taxon>Pseudomonadota</taxon>
        <taxon>Gammaproteobacteria</taxon>
        <taxon>Chromatiales</taxon>
        <taxon>Chromatiaceae</taxon>
        <taxon>Thiocapsa</taxon>
    </lineage>
</organism>
<gene>
    <name evidence="1" type="ORF">SAMN05421783_1332</name>
</gene>
<name>A0A1H3CCT5_THIRO</name>
<proteinExistence type="predicted"/>
<keyword evidence="2" id="KW-1185">Reference proteome</keyword>
<dbReference type="EMBL" id="FNNZ01000033">
    <property type="protein sequence ID" value="SDX51933.1"/>
    <property type="molecule type" value="Genomic_DNA"/>
</dbReference>
<dbReference type="AlphaFoldDB" id="A0A1H3CCT5"/>
<reference evidence="2" key="1">
    <citation type="submission" date="2016-10" db="EMBL/GenBank/DDBJ databases">
        <authorList>
            <person name="Varghese N."/>
            <person name="Submissions S."/>
        </authorList>
    </citation>
    <scope>NUCLEOTIDE SEQUENCE [LARGE SCALE GENOMIC DNA]</scope>
    <source>
        <strain evidence="2">DSM 217</strain>
    </source>
</reference>
<evidence type="ECO:0000313" key="1">
    <source>
        <dbReference type="EMBL" id="SDX51933.1"/>
    </source>
</evidence>
<protein>
    <submittedName>
        <fullName evidence="1">Uncharacterized protein</fullName>
    </submittedName>
</protein>
<dbReference type="Proteomes" id="UP000198816">
    <property type="component" value="Unassembled WGS sequence"/>
</dbReference>
<evidence type="ECO:0000313" key="2">
    <source>
        <dbReference type="Proteomes" id="UP000198816"/>
    </source>
</evidence>